<evidence type="ECO:0000313" key="15">
    <source>
        <dbReference type="Proteomes" id="UP000694701"/>
    </source>
</evidence>
<accession>A0A8C2C919</accession>
<proteinExistence type="inferred from homology"/>
<name>A0A8C2C919_CYPCA</name>
<dbReference type="InterPro" id="IPR036397">
    <property type="entry name" value="RNaseH_sf"/>
</dbReference>
<dbReference type="PRINTS" id="PR01535">
    <property type="entry name" value="VOMERONASL2R"/>
</dbReference>
<keyword evidence="5" id="KW-0732">Signal</keyword>
<evidence type="ECO:0000256" key="11">
    <source>
        <dbReference type="ARBA" id="ARBA00023224"/>
    </source>
</evidence>
<evidence type="ECO:0000256" key="12">
    <source>
        <dbReference type="SAM" id="Phobius"/>
    </source>
</evidence>
<feature type="transmembrane region" description="Helical" evidence="12">
    <location>
        <begin position="281"/>
        <end position="304"/>
    </location>
</feature>
<dbReference type="InterPro" id="IPR038717">
    <property type="entry name" value="Tc1-like_DDE_dom"/>
</dbReference>
<dbReference type="GO" id="GO:0015074">
    <property type="term" value="P:DNA integration"/>
    <property type="evidence" value="ECO:0007669"/>
    <property type="project" value="InterPro"/>
</dbReference>
<comment type="similarity">
    <text evidence="2">Belongs to the G-protein coupled receptor 3 family.</text>
</comment>
<dbReference type="Gene3D" id="3.40.50.2300">
    <property type="match status" value="1"/>
</dbReference>
<keyword evidence="7" id="KW-0297">G-protein coupled receptor</keyword>
<evidence type="ECO:0000259" key="13">
    <source>
        <dbReference type="PROSITE" id="PS50259"/>
    </source>
</evidence>
<dbReference type="InterPro" id="IPR017979">
    <property type="entry name" value="GPCR_3_CS"/>
</dbReference>
<dbReference type="PANTHER" id="PTHR24061:SF528">
    <property type="entry name" value="C-FAMILY ODORANT RECEPTOR OLFCD2-RELATED"/>
    <property type="match status" value="1"/>
</dbReference>
<dbReference type="CDD" id="cd15283">
    <property type="entry name" value="7tmC_V2R_pheromone"/>
    <property type="match status" value="1"/>
</dbReference>
<dbReference type="GO" id="GO:0006313">
    <property type="term" value="P:DNA transposition"/>
    <property type="evidence" value="ECO:0007669"/>
    <property type="project" value="InterPro"/>
</dbReference>
<keyword evidence="9" id="KW-0675">Receptor</keyword>
<keyword evidence="3" id="KW-1003">Cell membrane</keyword>
<reference evidence="14" key="1">
    <citation type="submission" date="2025-08" db="UniProtKB">
        <authorList>
            <consortium name="Ensembl"/>
        </authorList>
    </citation>
    <scope>IDENTIFICATION</scope>
</reference>
<dbReference type="InterPro" id="IPR000068">
    <property type="entry name" value="GPCR_3_Ca_sens_rcpt-rel"/>
</dbReference>
<feature type="transmembrane region" description="Helical" evidence="12">
    <location>
        <begin position="121"/>
        <end position="146"/>
    </location>
</feature>
<keyword evidence="6 12" id="KW-1133">Transmembrane helix</keyword>
<dbReference type="InterPro" id="IPR011500">
    <property type="entry name" value="GPCR_3_9-Cys_dom"/>
</dbReference>
<keyword evidence="4 12" id="KW-0812">Transmembrane</keyword>
<dbReference type="InterPro" id="IPR017978">
    <property type="entry name" value="GPCR_3_C"/>
</dbReference>
<evidence type="ECO:0000256" key="10">
    <source>
        <dbReference type="ARBA" id="ARBA00023180"/>
    </source>
</evidence>
<dbReference type="InterPro" id="IPR038550">
    <property type="entry name" value="GPCR_3_9-Cys_sf"/>
</dbReference>
<dbReference type="Gene3D" id="3.30.420.10">
    <property type="entry name" value="Ribonuclease H-like superfamily/Ribonuclease H"/>
    <property type="match status" value="1"/>
</dbReference>
<dbReference type="InterPro" id="IPR000337">
    <property type="entry name" value="GPCR_3"/>
</dbReference>
<feature type="transmembrane region" description="Helical" evidence="12">
    <location>
        <begin position="192"/>
        <end position="216"/>
    </location>
</feature>
<dbReference type="GO" id="GO:0004930">
    <property type="term" value="F:G protein-coupled receptor activity"/>
    <property type="evidence" value="ECO:0007669"/>
    <property type="project" value="UniProtKB-KW"/>
</dbReference>
<dbReference type="GO" id="GO:0003677">
    <property type="term" value="F:DNA binding"/>
    <property type="evidence" value="ECO:0007669"/>
    <property type="project" value="InterPro"/>
</dbReference>
<dbReference type="Pfam" id="PF00003">
    <property type="entry name" value="7tm_3"/>
    <property type="match status" value="1"/>
</dbReference>
<dbReference type="Pfam" id="PF07562">
    <property type="entry name" value="NCD3G"/>
    <property type="match status" value="1"/>
</dbReference>
<feature type="transmembrane region" description="Helical" evidence="12">
    <location>
        <begin position="348"/>
        <end position="372"/>
    </location>
</feature>
<dbReference type="Gene3D" id="2.10.50.30">
    <property type="entry name" value="GPCR, family 3, nine cysteines domain"/>
    <property type="match status" value="1"/>
</dbReference>
<keyword evidence="11" id="KW-0807">Transducer</keyword>
<dbReference type="AlphaFoldDB" id="A0A8C2C919"/>
<dbReference type="InterPro" id="IPR004073">
    <property type="entry name" value="GPCR_3_vmron_rcpt_2"/>
</dbReference>
<evidence type="ECO:0000256" key="5">
    <source>
        <dbReference type="ARBA" id="ARBA00022729"/>
    </source>
</evidence>
<dbReference type="InterPro" id="IPR002492">
    <property type="entry name" value="Transposase_Tc1-like"/>
</dbReference>
<evidence type="ECO:0000256" key="8">
    <source>
        <dbReference type="ARBA" id="ARBA00023136"/>
    </source>
</evidence>
<dbReference type="PROSITE" id="PS00981">
    <property type="entry name" value="G_PROTEIN_RECEP_F3_3"/>
    <property type="match status" value="1"/>
</dbReference>
<dbReference type="PANTHER" id="PTHR24061">
    <property type="entry name" value="CALCIUM-SENSING RECEPTOR-RELATED"/>
    <property type="match status" value="1"/>
</dbReference>
<evidence type="ECO:0000313" key="14">
    <source>
        <dbReference type="Ensembl" id="ENSCCRP00020008920.1"/>
    </source>
</evidence>
<keyword evidence="8 12" id="KW-0472">Membrane</keyword>
<dbReference type="Proteomes" id="UP000694701">
    <property type="component" value="Unplaced"/>
</dbReference>
<feature type="domain" description="G-protein coupled receptors family 3 profile" evidence="13">
    <location>
        <begin position="122"/>
        <end position="386"/>
    </location>
</feature>
<evidence type="ECO:0000256" key="6">
    <source>
        <dbReference type="ARBA" id="ARBA00022989"/>
    </source>
</evidence>
<evidence type="ECO:0000256" key="7">
    <source>
        <dbReference type="ARBA" id="ARBA00023040"/>
    </source>
</evidence>
<evidence type="ECO:0000256" key="3">
    <source>
        <dbReference type="ARBA" id="ARBA00022475"/>
    </source>
</evidence>
<feature type="transmembrane region" description="Helical" evidence="12">
    <location>
        <begin position="316"/>
        <end position="336"/>
    </location>
</feature>
<evidence type="ECO:0000256" key="9">
    <source>
        <dbReference type="ARBA" id="ARBA00023170"/>
    </source>
</evidence>
<evidence type="ECO:0000256" key="1">
    <source>
        <dbReference type="ARBA" id="ARBA00004651"/>
    </source>
</evidence>
<feature type="transmembrane region" description="Helical" evidence="12">
    <location>
        <begin position="158"/>
        <end position="180"/>
    </location>
</feature>
<evidence type="ECO:0000256" key="4">
    <source>
        <dbReference type="ARBA" id="ARBA00022692"/>
    </source>
</evidence>
<comment type="subcellular location">
    <subcellularLocation>
        <location evidence="1">Cell membrane</location>
        <topology evidence="1">Multi-pass membrane protein</topology>
    </subcellularLocation>
</comment>
<organism evidence="14 15">
    <name type="scientific">Cyprinus carpio</name>
    <name type="common">Common carp</name>
    <dbReference type="NCBI Taxonomy" id="7962"/>
    <lineage>
        <taxon>Eukaryota</taxon>
        <taxon>Metazoa</taxon>
        <taxon>Chordata</taxon>
        <taxon>Craniata</taxon>
        <taxon>Vertebrata</taxon>
        <taxon>Euteleostomi</taxon>
        <taxon>Actinopterygii</taxon>
        <taxon>Neopterygii</taxon>
        <taxon>Teleostei</taxon>
        <taxon>Ostariophysi</taxon>
        <taxon>Cypriniformes</taxon>
        <taxon>Cyprinidae</taxon>
        <taxon>Cyprininae</taxon>
        <taxon>Cyprinus</taxon>
    </lineage>
</organism>
<dbReference type="Ensembl" id="ENSCCRT00020009959.1">
    <property type="protein sequence ID" value="ENSCCRP00020008920.1"/>
    <property type="gene ID" value="ENSCCRG00020004685.1"/>
</dbReference>
<protein>
    <recommendedName>
        <fullName evidence="13">G-protein coupled receptors family 3 profile domain-containing protein</fullName>
    </recommendedName>
</protein>
<sequence>EVVNWQQDLNGSIQFKPVGYYDASLPPDQRFVLNTENIIWAGGQLEKPRSVCSESCPPGTRKAAQKGRPVCCYDCIPCAEGEISNKTDAVICLKCPPEFWSNKWRDTCVPKLVEFLSFEDLMGIILVLFSLLGVFFTLGFAVVFFVHKDTPIVKANNSELSFLLLFSLTLCFLCSLTFIGRPTEWSCMLRHTAFGITFVLCISCVLGKTIVVLMAFRATLPGSNVMKWFGLLQQRLSVITFTVLQVLICVLWLTLSPPSPYMNMDYYQERIILECKLGSEFGFWAVLGYIGLLAVLCFILAFLARKLPDNFNEAKFITFSMLIFCAVWITFIPAYVSSPGKFTVAVEIFAILASSFGLLFCIFAPKCYIILLRPEQNTKKHMMGHSGSTPTIGFARITGRFHSLIQVDSGQRRMCRLVKNDRKATVTKITTRYNQGMQKTISERTTHQTLKQMGYSSRRPHQVPLLSAKNMKRRLQFAQETALTAHRTTEDWKNVAWSDESRFLLRHSNGRVRIWRKEHESMDPSCFVSMVQAGGGGVMVWGIFSWHTLGPLVPIEHCLNATAYLSIVADHVHPFMTTVYPSSDGYFQQDNAPCHKAQIISDWFLEHDNEYTLLKLPPQSPDLNPIELLWDVMEREIRIMDAQPTNLHDAIMSIWTKISEECFQNQYIYILLLTVSVKKIKK</sequence>
<keyword evidence="10" id="KW-0325">Glycoprotein</keyword>
<dbReference type="Pfam" id="PF13358">
    <property type="entry name" value="DDE_3"/>
    <property type="match status" value="1"/>
</dbReference>
<dbReference type="PROSITE" id="PS50259">
    <property type="entry name" value="G_PROTEIN_RECEP_F3_4"/>
    <property type="match status" value="1"/>
</dbReference>
<evidence type="ECO:0000256" key="2">
    <source>
        <dbReference type="ARBA" id="ARBA00007242"/>
    </source>
</evidence>
<dbReference type="Pfam" id="PF01498">
    <property type="entry name" value="HTH_Tnp_Tc3_2"/>
    <property type="match status" value="1"/>
</dbReference>
<feature type="transmembrane region" description="Helical" evidence="12">
    <location>
        <begin position="236"/>
        <end position="255"/>
    </location>
</feature>
<dbReference type="PRINTS" id="PR00248">
    <property type="entry name" value="GPCRMGR"/>
</dbReference>
<dbReference type="GO" id="GO:0005886">
    <property type="term" value="C:plasma membrane"/>
    <property type="evidence" value="ECO:0007669"/>
    <property type="project" value="UniProtKB-SubCell"/>
</dbReference>
<dbReference type="FunFam" id="2.10.50.30:FF:000002">
    <property type="entry name" value="Vomeronasal 2 receptor, h1"/>
    <property type="match status" value="1"/>
</dbReference>